<dbReference type="GO" id="GO:0007160">
    <property type="term" value="P:cell-matrix adhesion"/>
    <property type="evidence" value="ECO:0007669"/>
    <property type="project" value="InterPro"/>
</dbReference>
<keyword evidence="1" id="KW-1015">Disulfide bond</keyword>
<dbReference type="InterPro" id="IPR051495">
    <property type="entry name" value="Epithelial_Barrier/Signaling"/>
</dbReference>
<evidence type="ECO:0000313" key="6">
    <source>
        <dbReference type="Proteomes" id="UP000593571"/>
    </source>
</evidence>
<feature type="signal peptide" evidence="3">
    <location>
        <begin position="1"/>
        <end position="31"/>
    </location>
</feature>
<dbReference type="PANTHER" id="PTHR13802">
    <property type="entry name" value="MUCIN 4-RELATED"/>
    <property type="match status" value="1"/>
</dbReference>
<reference evidence="5 6" key="1">
    <citation type="journal article" date="2020" name="Nature">
        <title>Six reference-quality genomes reveal evolution of bat adaptations.</title>
        <authorList>
            <person name="Jebb D."/>
            <person name="Huang Z."/>
            <person name="Pippel M."/>
            <person name="Hughes G.M."/>
            <person name="Lavrichenko K."/>
            <person name="Devanna P."/>
            <person name="Winkler S."/>
            <person name="Jermiin L.S."/>
            <person name="Skirmuntt E.C."/>
            <person name="Katzourakis A."/>
            <person name="Burkitt-Gray L."/>
            <person name="Ray D.A."/>
            <person name="Sullivan K.A.M."/>
            <person name="Roscito J.G."/>
            <person name="Kirilenko B.M."/>
            <person name="Davalos L.M."/>
            <person name="Corthals A.P."/>
            <person name="Power M.L."/>
            <person name="Jones G."/>
            <person name="Ransome R.D."/>
            <person name="Dechmann D.K.N."/>
            <person name="Locatelli A.G."/>
            <person name="Puechmaille S.J."/>
            <person name="Fedrigo O."/>
            <person name="Jarvis E.D."/>
            <person name="Hiller M."/>
            <person name="Vernes S.C."/>
            <person name="Myers E.W."/>
            <person name="Teeling E.C."/>
        </authorList>
    </citation>
    <scope>NUCLEOTIDE SEQUENCE [LARGE SCALE GENOMIC DNA]</scope>
    <source>
        <strain evidence="5">MRouAeg1</strain>
        <tissue evidence="5">Muscle</tissue>
    </source>
</reference>
<accession>A0A7J8B9H7</accession>
<dbReference type="PANTHER" id="PTHR13802:SF52">
    <property type="entry name" value="MUCIN-4"/>
    <property type="match status" value="1"/>
</dbReference>
<proteinExistence type="predicted"/>
<organism evidence="5 6">
    <name type="scientific">Rousettus aegyptiacus</name>
    <name type="common">Egyptian fruit bat</name>
    <name type="synonym">Pteropus aegyptiacus</name>
    <dbReference type="NCBI Taxonomy" id="9407"/>
    <lineage>
        <taxon>Eukaryota</taxon>
        <taxon>Metazoa</taxon>
        <taxon>Chordata</taxon>
        <taxon>Craniata</taxon>
        <taxon>Vertebrata</taxon>
        <taxon>Euteleostomi</taxon>
        <taxon>Mammalia</taxon>
        <taxon>Eutheria</taxon>
        <taxon>Laurasiatheria</taxon>
        <taxon>Chiroptera</taxon>
        <taxon>Yinpterochiroptera</taxon>
        <taxon>Pteropodoidea</taxon>
        <taxon>Pteropodidae</taxon>
        <taxon>Rousettinae</taxon>
        <taxon>Rousettus</taxon>
    </lineage>
</organism>
<feature type="domain" description="NIDO" evidence="4">
    <location>
        <begin position="109"/>
        <end position="271"/>
    </location>
</feature>
<keyword evidence="6" id="KW-1185">Reference proteome</keyword>
<keyword evidence="3" id="KW-0732">Signal</keyword>
<dbReference type="CDD" id="cd00054">
    <property type="entry name" value="EGF_CA"/>
    <property type="match status" value="1"/>
</dbReference>
<evidence type="ECO:0000256" key="3">
    <source>
        <dbReference type="SAM" id="SignalP"/>
    </source>
</evidence>
<feature type="region of interest" description="Disordered" evidence="2">
    <location>
        <begin position="276"/>
        <end position="350"/>
    </location>
</feature>
<dbReference type="Pfam" id="PF06119">
    <property type="entry name" value="NIDO"/>
    <property type="match status" value="1"/>
</dbReference>
<feature type="compositionally biased region" description="Acidic residues" evidence="2">
    <location>
        <begin position="287"/>
        <end position="297"/>
    </location>
</feature>
<feature type="region of interest" description="Disordered" evidence="2">
    <location>
        <begin position="458"/>
        <end position="479"/>
    </location>
</feature>
<dbReference type="InterPro" id="IPR003886">
    <property type="entry name" value="NIDO_dom"/>
</dbReference>
<dbReference type="InterPro" id="IPR000742">
    <property type="entry name" value="EGF"/>
</dbReference>
<dbReference type="PROSITE" id="PS01186">
    <property type="entry name" value="EGF_2"/>
    <property type="match status" value="1"/>
</dbReference>
<evidence type="ECO:0000259" key="4">
    <source>
        <dbReference type="PROSITE" id="PS51220"/>
    </source>
</evidence>
<evidence type="ECO:0000256" key="2">
    <source>
        <dbReference type="SAM" id="MobiDB-lite"/>
    </source>
</evidence>
<evidence type="ECO:0000313" key="5">
    <source>
        <dbReference type="EMBL" id="KAF6395503.1"/>
    </source>
</evidence>
<protein>
    <submittedName>
        <fullName evidence="5">Nidogen 1</fullName>
    </submittedName>
</protein>
<dbReference type="InterPro" id="IPR009017">
    <property type="entry name" value="GFP"/>
</dbReference>
<feature type="compositionally biased region" description="Basic residues" evidence="2">
    <location>
        <begin position="466"/>
        <end position="475"/>
    </location>
</feature>
<dbReference type="PROSITE" id="PS51220">
    <property type="entry name" value="NIDO"/>
    <property type="match status" value="1"/>
</dbReference>
<dbReference type="Proteomes" id="UP000593571">
    <property type="component" value="Unassembled WGS sequence"/>
</dbReference>
<feature type="compositionally biased region" description="Basic and acidic residues" evidence="2">
    <location>
        <begin position="316"/>
        <end position="329"/>
    </location>
</feature>
<gene>
    <name evidence="5" type="ORF">HJG63_014154</name>
</gene>
<name>A0A7J8B9H7_ROUAE</name>
<evidence type="ECO:0000256" key="1">
    <source>
        <dbReference type="ARBA" id="ARBA00023157"/>
    </source>
</evidence>
<dbReference type="Gene3D" id="2.40.155.10">
    <property type="entry name" value="Green fluorescent protein"/>
    <property type="match status" value="1"/>
</dbReference>
<dbReference type="SMART" id="SM00539">
    <property type="entry name" value="NIDO"/>
    <property type="match status" value="1"/>
</dbReference>
<comment type="caution">
    <text evidence="5">The sequence shown here is derived from an EMBL/GenBank/DDBJ whole genome shotgun (WGS) entry which is preliminary data.</text>
</comment>
<dbReference type="AlphaFoldDB" id="A0A7J8B9H7"/>
<sequence>MRAAGHRSAAVGTRALLLPLLPLLLAGRGGCLRRQELFPYGPENGDLELESGDDLVSPALELSTALRFFDKSDILSVYVSTNGLIAMSEPPAGESHPGLFPPTFGAVAPFLADLDTTDGLGKVYYREDLSPSVAQLAADHVQRGFPDVPFQPSSVVVVTWESVAPYRGPGEDPAQEGERNTFQAVLASSDSSSYAIFLYPEDGLQFTTTFSKRDENQVPAVVAFSQGQVGLVWKSDGAYNIFANDRESIGNLAKSSNSGHQGVWVFEIGSPATASGVVSSDVNLRPDDEEYDDEDYDSVTSLGPEDVGTTSFPYEAPRRGDTGTYDVHRVLPPGRPATERPAGPATERTRPFQLPAERFPQQPPQVIDVDEVEETEVVFSYNTDSRPTCANSRHQCSVHAACRDFATGFCCRCVAGYTGSGRQCVAEGTPRPRPRHCPRPHPCPRHCVPVSPVPPRSRGLAPWLGPKRRRLHSSPKRAVTPPPSPALCFPYRGRALLGGRSLLCPCPAAERLPLGPRLHTARGGANAQAVRTRPGPGGASAPRFPVSLKLLRCRCSQTSLSRWSLSPCRTSEGWHRPTRVLGDTLGVPAPAPLGPRLLVPLKSQHGDGGAFGVRTANSRVLSPLWGRFQNGFSCRRHHF</sequence>
<feature type="chain" id="PRO_5029717555" evidence="3">
    <location>
        <begin position="32"/>
        <end position="639"/>
    </location>
</feature>
<dbReference type="InterPro" id="IPR000152">
    <property type="entry name" value="EGF-type_Asp/Asn_hydroxyl_site"/>
</dbReference>
<dbReference type="PROSITE" id="PS00010">
    <property type="entry name" value="ASX_HYDROXYL"/>
    <property type="match status" value="1"/>
</dbReference>
<dbReference type="EMBL" id="JACASE010000018">
    <property type="protein sequence ID" value="KAF6395503.1"/>
    <property type="molecule type" value="Genomic_DNA"/>
</dbReference>